<dbReference type="Proteomes" id="UP000199323">
    <property type="component" value="Unassembled WGS sequence"/>
</dbReference>
<evidence type="ECO:0000256" key="2">
    <source>
        <dbReference type="ARBA" id="ARBA00022450"/>
    </source>
</evidence>
<dbReference type="InterPro" id="IPR014030">
    <property type="entry name" value="Ketoacyl_synth_N"/>
</dbReference>
<dbReference type="SMART" id="SM00822">
    <property type="entry name" value="PKS_KR"/>
    <property type="match status" value="1"/>
</dbReference>
<dbReference type="GO" id="GO:0005886">
    <property type="term" value="C:plasma membrane"/>
    <property type="evidence" value="ECO:0007669"/>
    <property type="project" value="TreeGrafter"/>
</dbReference>
<feature type="region of interest" description="Disordered" evidence="9">
    <location>
        <begin position="897"/>
        <end position="918"/>
    </location>
</feature>
<evidence type="ECO:0000256" key="9">
    <source>
        <dbReference type="SAM" id="MobiDB-lite"/>
    </source>
</evidence>
<evidence type="ECO:0000256" key="4">
    <source>
        <dbReference type="ARBA" id="ARBA00022679"/>
    </source>
</evidence>
<dbReference type="InterPro" id="IPR032821">
    <property type="entry name" value="PKS_assoc"/>
</dbReference>
<dbReference type="SUPFAM" id="SSF55048">
    <property type="entry name" value="Probable ACP-binding domain of malonyl-CoA ACP transacylase"/>
    <property type="match status" value="2"/>
</dbReference>
<feature type="active site" description="Proton acceptor; for dehydratase activity" evidence="8">
    <location>
        <position position="1963"/>
    </location>
</feature>
<feature type="active site" description="Proton donor; for dehydratase activity" evidence="8">
    <location>
        <position position="2130"/>
    </location>
</feature>
<dbReference type="PROSITE" id="PS50075">
    <property type="entry name" value="CARRIER"/>
    <property type="match status" value="2"/>
</dbReference>
<keyword evidence="14" id="KW-1185">Reference proteome</keyword>
<dbReference type="Pfam" id="PF08659">
    <property type="entry name" value="KR"/>
    <property type="match status" value="1"/>
</dbReference>
<dbReference type="SMART" id="SM00823">
    <property type="entry name" value="PKS_PP"/>
    <property type="match status" value="2"/>
</dbReference>
<feature type="domain" description="Ketosynthase family 3 (KS3)" evidence="11">
    <location>
        <begin position="1037"/>
        <end position="1468"/>
    </location>
</feature>
<evidence type="ECO:0000259" key="10">
    <source>
        <dbReference type="PROSITE" id="PS50075"/>
    </source>
</evidence>
<dbReference type="SUPFAM" id="SSF47336">
    <property type="entry name" value="ACP-like"/>
    <property type="match status" value="2"/>
</dbReference>
<dbReference type="GO" id="GO:0004312">
    <property type="term" value="F:fatty acid synthase activity"/>
    <property type="evidence" value="ECO:0007669"/>
    <property type="project" value="TreeGrafter"/>
</dbReference>
<dbReference type="InterPro" id="IPR014031">
    <property type="entry name" value="Ketoacyl_synth_C"/>
</dbReference>
<evidence type="ECO:0000256" key="3">
    <source>
        <dbReference type="ARBA" id="ARBA00022553"/>
    </source>
</evidence>
<reference evidence="13 14" key="1">
    <citation type="submission" date="2016-10" db="EMBL/GenBank/DDBJ databases">
        <authorList>
            <person name="de Groot N.N."/>
        </authorList>
    </citation>
    <scope>NUCLEOTIDE SEQUENCE [LARGE SCALE GENOMIC DNA]</scope>
    <source>
        <strain evidence="13 14">CGMCC 4.3510</strain>
    </source>
</reference>
<feature type="domain" description="PKS/mFAS DH" evidence="12">
    <location>
        <begin position="1931"/>
        <end position="2218"/>
    </location>
</feature>
<evidence type="ECO:0000313" key="13">
    <source>
        <dbReference type="EMBL" id="SFE89461.1"/>
    </source>
</evidence>
<feature type="region of interest" description="Disordered" evidence="9">
    <location>
        <begin position="2459"/>
        <end position="2511"/>
    </location>
</feature>
<dbReference type="InterPro" id="IPR009081">
    <property type="entry name" value="PP-bd_ACP"/>
</dbReference>
<feature type="compositionally biased region" description="Polar residues" evidence="9">
    <location>
        <begin position="2314"/>
        <end position="2332"/>
    </location>
</feature>
<dbReference type="InterPro" id="IPR020806">
    <property type="entry name" value="PKS_PP-bd"/>
</dbReference>
<dbReference type="InterPro" id="IPR036736">
    <property type="entry name" value="ACP-like_sf"/>
</dbReference>
<dbReference type="Pfam" id="PF16197">
    <property type="entry name" value="KAsynt_C_assoc"/>
    <property type="match status" value="2"/>
</dbReference>
<gene>
    <name evidence="13" type="ORF">SAMN05216251_10696</name>
</gene>
<keyword evidence="7" id="KW-0012">Acyltransferase</keyword>
<dbReference type="PANTHER" id="PTHR43775">
    <property type="entry name" value="FATTY ACID SYNTHASE"/>
    <property type="match status" value="1"/>
</dbReference>
<dbReference type="GO" id="GO:0031177">
    <property type="term" value="F:phosphopantetheine binding"/>
    <property type="evidence" value="ECO:0007669"/>
    <property type="project" value="InterPro"/>
</dbReference>
<name>A0A1I2EAE9_9ACTN</name>
<feature type="domain" description="Carrier" evidence="10">
    <location>
        <begin position="922"/>
        <end position="997"/>
    </location>
</feature>
<organism evidence="13 14">
    <name type="scientific">Actinacidiphila alni</name>
    <dbReference type="NCBI Taxonomy" id="380248"/>
    <lineage>
        <taxon>Bacteria</taxon>
        <taxon>Bacillati</taxon>
        <taxon>Actinomycetota</taxon>
        <taxon>Actinomycetes</taxon>
        <taxon>Kitasatosporales</taxon>
        <taxon>Streptomycetaceae</taxon>
        <taxon>Actinacidiphila</taxon>
    </lineage>
</organism>
<dbReference type="InterPro" id="IPR016039">
    <property type="entry name" value="Thiolase-like"/>
</dbReference>
<dbReference type="SMART" id="SM00827">
    <property type="entry name" value="PKS_AT"/>
    <property type="match status" value="2"/>
</dbReference>
<dbReference type="InterPro" id="IPR049552">
    <property type="entry name" value="PKS_DH_N"/>
</dbReference>
<feature type="compositionally biased region" description="Acidic residues" evidence="9">
    <location>
        <begin position="440"/>
        <end position="451"/>
    </location>
</feature>
<accession>A0A1I2EAE9</accession>
<dbReference type="GO" id="GO:0004315">
    <property type="term" value="F:3-oxoacyl-[acyl-carrier-protein] synthase activity"/>
    <property type="evidence" value="ECO:0007669"/>
    <property type="project" value="InterPro"/>
</dbReference>
<dbReference type="InterPro" id="IPR020807">
    <property type="entry name" value="PKS_DH"/>
</dbReference>
<dbReference type="PROSITE" id="PS52019">
    <property type="entry name" value="PKS_MFAS_DH"/>
    <property type="match status" value="1"/>
</dbReference>
<keyword evidence="2" id="KW-0596">Phosphopantetheine</keyword>
<dbReference type="SMART" id="SM00826">
    <property type="entry name" value="PKS_DH"/>
    <property type="match status" value="1"/>
</dbReference>
<dbReference type="Pfam" id="PF00109">
    <property type="entry name" value="ketoacyl-synt"/>
    <property type="match status" value="2"/>
</dbReference>
<dbReference type="Gene3D" id="3.10.129.110">
    <property type="entry name" value="Polyketide synthase dehydratase"/>
    <property type="match status" value="1"/>
</dbReference>
<dbReference type="InterPro" id="IPR014043">
    <property type="entry name" value="Acyl_transferase_dom"/>
</dbReference>
<dbReference type="Gene3D" id="3.40.47.10">
    <property type="match status" value="2"/>
</dbReference>
<dbReference type="CDD" id="cd00833">
    <property type="entry name" value="PKS"/>
    <property type="match status" value="2"/>
</dbReference>
<dbReference type="PANTHER" id="PTHR43775:SF51">
    <property type="entry name" value="INACTIVE PHENOLPHTHIOCEROL SYNTHESIS POLYKETIDE SYNTHASE TYPE I PKS1-RELATED"/>
    <property type="match status" value="1"/>
</dbReference>
<dbReference type="SUPFAM" id="SSF51735">
    <property type="entry name" value="NAD(P)-binding Rossmann-fold domains"/>
    <property type="match status" value="2"/>
</dbReference>
<dbReference type="Gene3D" id="3.40.366.10">
    <property type="entry name" value="Malonyl-Coenzyme A Acyl Carrier Protein, domain 2"/>
    <property type="match status" value="2"/>
</dbReference>
<dbReference type="SMART" id="SM00825">
    <property type="entry name" value="PKS_KS"/>
    <property type="match status" value="2"/>
</dbReference>
<dbReference type="Pfam" id="PF02801">
    <property type="entry name" value="Ketoacyl-synt_C"/>
    <property type="match status" value="2"/>
</dbReference>
<dbReference type="Gene3D" id="3.40.50.720">
    <property type="entry name" value="NAD(P)-binding Rossmann-like Domain"/>
    <property type="match status" value="1"/>
</dbReference>
<dbReference type="SMART" id="SM01294">
    <property type="entry name" value="PKS_PP_betabranch"/>
    <property type="match status" value="1"/>
</dbReference>
<evidence type="ECO:0000313" key="14">
    <source>
        <dbReference type="Proteomes" id="UP000199323"/>
    </source>
</evidence>
<dbReference type="InterPro" id="IPR020841">
    <property type="entry name" value="PKS_Beta-ketoAc_synthase_dom"/>
</dbReference>
<dbReference type="Pfam" id="PF00698">
    <property type="entry name" value="Acyl_transf_1"/>
    <property type="match status" value="2"/>
</dbReference>
<dbReference type="Pfam" id="PF21089">
    <property type="entry name" value="PKS_DH_N"/>
    <property type="match status" value="1"/>
</dbReference>
<proteinExistence type="predicted"/>
<feature type="region of interest" description="C-terminal hotdog fold" evidence="8">
    <location>
        <begin position="2069"/>
        <end position="2218"/>
    </location>
</feature>
<feature type="region of interest" description="Disordered" evidence="9">
    <location>
        <begin position="434"/>
        <end position="456"/>
    </location>
</feature>
<dbReference type="RefSeq" id="WP_093713491.1">
    <property type="nucleotide sequence ID" value="NZ_FONG01000006.1"/>
</dbReference>
<evidence type="ECO:0000256" key="6">
    <source>
        <dbReference type="ARBA" id="ARBA00023268"/>
    </source>
</evidence>
<dbReference type="GO" id="GO:0033068">
    <property type="term" value="P:macrolide biosynthetic process"/>
    <property type="evidence" value="ECO:0007669"/>
    <property type="project" value="UniProtKB-ARBA"/>
</dbReference>
<dbReference type="GO" id="GO:0006633">
    <property type="term" value="P:fatty acid biosynthetic process"/>
    <property type="evidence" value="ECO:0007669"/>
    <property type="project" value="InterPro"/>
</dbReference>
<evidence type="ECO:0000256" key="1">
    <source>
        <dbReference type="ARBA" id="ARBA00004792"/>
    </source>
</evidence>
<dbReference type="InterPro" id="IPR001227">
    <property type="entry name" value="Ac_transferase_dom_sf"/>
</dbReference>
<dbReference type="InterPro" id="IPR016036">
    <property type="entry name" value="Malonyl_transacylase_ACP-bd"/>
</dbReference>
<dbReference type="GO" id="GO:0071770">
    <property type="term" value="P:DIM/DIP cell wall layer assembly"/>
    <property type="evidence" value="ECO:0007669"/>
    <property type="project" value="TreeGrafter"/>
</dbReference>
<keyword evidence="4 13" id="KW-0808">Transferase</keyword>
<dbReference type="Gene3D" id="3.30.70.3290">
    <property type="match status" value="2"/>
</dbReference>
<evidence type="ECO:0000256" key="8">
    <source>
        <dbReference type="PROSITE-ProRule" id="PRU01363"/>
    </source>
</evidence>
<dbReference type="Pfam" id="PF14765">
    <property type="entry name" value="PS-DH"/>
    <property type="match status" value="1"/>
</dbReference>
<dbReference type="InterPro" id="IPR016035">
    <property type="entry name" value="Acyl_Trfase/lysoPLipase"/>
</dbReference>
<dbReference type="OrthoDB" id="9778690at2"/>
<comment type="pathway">
    <text evidence="1">Antibiotic biosynthesis.</text>
</comment>
<dbReference type="Pfam" id="PF00550">
    <property type="entry name" value="PP-binding"/>
    <property type="match status" value="2"/>
</dbReference>
<feature type="compositionally biased region" description="Low complexity" evidence="9">
    <location>
        <begin position="2459"/>
        <end position="2474"/>
    </location>
</feature>
<dbReference type="InterPro" id="IPR036291">
    <property type="entry name" value="NAD(P)-bd_dom_sf"/>
</dbReference>
<dbReference type="PROSITE" id="PS00606">
    <property type="entry name" value="KS3_1"/>
    <property type="match status" value="1"/>
</dbReference>
<dbReference type="InterPro" id="IPR057326">
    <property type="entry name" value="KR_dom"/>
</dbReference>
<dbReference type="SUPFAM" id="SSF53901">
    <property type="entry name" value="Thiolase-like"/>
    <property type="match status" value="2"/>
</dbReference>
<feature type="region of interest" description="N-terminal hotdog fold" evidence="8">
    <location>
        <begin position="1931"/>
        <end position="2055"/>
    </location>
</feature>
<dbReference type="InterPro" id="IPR050091">
    <property type="entry name" value="PKS_NRPS_Biosynth_Enz"/>
</dbReference>
<dbReference type="Gene3D" id="1.10.1200.10">
    <property type="entry name" value="ACP-like"/>
    <property type="match status" value="2"/>
</dbReference>
<dbReference type="CDD" id="cd08956">
    <property type="entry name" value="KR_3_FAS_SDR_x"/>
    <property type="match status" value="1"/>
</dbReference>
<protein>
    <submittedName>
        <fullName evidence="13">Acyl transferase domain-containing protein</fullName>
    </submittedName>
</protein>
<dbReference type="InterPro" id="IPR013968">
    <property type="entry name" value="PKS_KR"/>
</dbReference>
<feature type="compositionally biased region" description="Low complexity" evidence="9">
    <location>
        <begin position="2484"/>
        <end position="2495"/>
    </location>
</feature>
<dbReference type="PROSITE" id="PS52004">
    <property type="entry name" value="KS3_2"/>
    <property type="match status" value="2"/>
</dbReference>
<evidence type="ECO:0000259" key="11">
    <source>
        <dbReference type="PROSITE" id="PS52004"/>
    </source>
</evidence>
<feature type="compositionally biased region" description="Basic and acidic residues" evidence="9">
    <location>
        <begin position="2496"/>
        <end position="2508"/>
    </location>
</feature>
<evidence type="ECO:0000256" key="5">
    <source>
        <dbReference type="ARBA" id="ARBA00023194"/>
    </source>
</evidence>
<dbReference type="InterPro" id="IPR042104">
    <property type="entry name" value="PKS_dehydratase_sf"/>
</dbReference>
<evidence type="ECO:0000256" key="7">
    <source>
        <dbReference type="ARBA" id="ARBA00023315"/>
    </source>
</evidence>
<sequence>MSASTERSSAAEPVAVIGMSCRLPGARDPEEFWRLLSEGREAVAEAPADRRPADGTGRNRRGGYLTDVDRFDAGFFGLSPAEAAAMDPQQRLVLELAWEAIEHARIVPSALRATATGVFIGAMNADYVMVHDRLGAAGLSRHSVTGTHRSIIANRVSHLLELRGPSLTVDSGQSSALVAVRLACEELRRGTVRQALAGGVNLNLLAEADQALERFGALSPDGRCRPFDSRANGYVRGEGGGAVLLKPLSAALADGDTVHCVILGGAVNSGTGEHLTVPDAEAQRDVVRLACRDAGVAPADVGYVELHGTGTAVGDPVEAAGLGAALETDSRTADGGSPLLVGSAKTNVGHLEGAAGIVGLLKVALGLSRGALPATLNFLAPPPEIAAGQPGIKVVTEARPWPASSDGRPVAGVSAFGMGGTNCHLILTTAPSAVSAADSTPDEASEKDDETAAPTPWLVSARTTGALAAQAEKLAAHLAARPGVPARDVALSLLRTRTAFEHRAVVLGAGRDELTAGLAGLAAGRPGRGVVTGRVVADGAGLVFPGQGSQWPGMARELLDVPGPFADRIAECARALAPFVDYDLLDVVRGAPGAPGFDRVDVVQPALWAVMVSLAEVWRAAGVEPAFVMGHSQGEIAAATVIGALTLDDAARVVALRSQVLRQVTGGRMLSVAAPREVVEARIAGYDTVNVSVLNSPRSTVVSGPLESLIELAAAFEGDELRTSVVKIDYASHSPAVDMIREQVLDVLAPIRPVSVATPFYSSLAGGRVEDTATLDADFWYRNLRHAVRFSDATRAALADGHGLFVECSPHPVLGHAVEETAEDAGYDAAAVGTLRRAEGGPEQVLRALAGAYVRGAAVDWSPLAAPAGARTTDLPTYAFQRERHWLGGGPILREAAPAAAPRTPRAPRPAARSGGAARTAEAVRALVTASAAAVLGHADGTAIDPRRSFKDLGLDSQGTVELRNRLKDATGLRLPTTLLFEFPTPKRLAERLAELTAEAGAEDAQDPADAYAEADGEFSETIEAADTPDAAENDSAEPIAIVAMSCRYPGGVSTPEELWQLVAAGGDAVTGPPTDRGWDLDALLGAGPDRPGALTTTGGGFLHEAPEFDAAFFGISPREALAMDPQQRLLLETSWEAVERAGIDPATLAGQPVGVFVGSMASDYGPPLHRPNGGGDGHLLTGTALSVISGRIAYTLGLRGPALTVDTACSSSLVAVHLAVRALRGGDCPLALAGGVTVMSTPGNLVEFSRQHGLAANGRAKAFAADADGTSFSEGAGVLLLERLSDARRNGHPVLAVIRGTAVNQDGASNGLTAPDGQAQRALVRQALADARLTADDIDAIEAHGTGTALGDPVEANALIDTYGAAPEDGDPAGTRPVWLGSVKTNIGHTQAAAGVAGVIKMVQALRHETLPRTLHADEPTPRADWDAGRIRLLTRARDWPRGERVRRAAVSSFGISGTNAHLLVEEPAAADVDMTSRQETVADDLVAWPVTARTPEALREQAGRLAGATDGHRTADVARTLAGRSVFEHRAVVLGTDAGELVAGLRALADGTAADGTVTGTARGRARTALLFTGQGGQRLGMGRELHAAFPEFAAAYDEICAAFDPYLDRPLRDVLWAEPDGPDAVLLDETRYTQPALFAFETAAWRLLRSLGVEADVVAGHSVGEYAAACAAGVWRTEDAVRLVAARGRLMQELPRGGAMFAVAASEAEIRGTLAEPAYAARAVGLAAVNGPVSCVISGEEAACEAIARQWADAGRRTKRLTVSHAFHSPLMEPMLDAFRREIAATALAEPDLPYEPALGAGRSWTDPAYWVDQIRDAVLFAPVVDRLAGAGTGVLVEVGPRAVLTPMARESLAGRAGTVVPLVRRGRDERESLLRGLAEAFTAGAAVDWAATAPGGARVELPTYAFDRRRFWLTDGEADGAGTTARGSLLRRATAVAADGGQLLGGRLSLRSTPWLADHAIGGTAVVPGTAFVECALQAAELAGADAVGGLTLLAPLALPPLGAVEVQVAVGGEDADGRRALTVHARPADDADAPWTAHATGHTTAAAEDTADGGWAAVWPPAGAEAVDLTDLYGRLAAAGYGYGPAFQGLAGAWRADGDLYAEVRLPEHVRQAAGDFAVHPALLDAALHILVLDAQDTPGGGRPVPFSFTGAAVTATGADALRVRLTAADAPGDGVRLALADTTGRPVGEVTVALRNAPEGFGLPTSPADTGLYDLTWHPAGLAPSPSDDTPWAVLGTGPTAEAVTTSLRTTGRPTTLLPDLRSATPAPAVLVVPTPEASGSAPAPNSDGTRPAPDGATAAGLTPQGPTPTSTEIGDQAASGGSATMPTPAATDSAPARRADGGEIGDVPDAVRHVLLGALELIRRRATDPALAGTRVLFLADPDTLTGGALWGLVRSAQTEHPDAFALSDATGTDAAEWPLLATALAHDEPQSAVRDGALLLPRLTVRAADPATGAADDAPLPGGSRPADAHAHATDPAHPAPARANATDARDTRPGGRRLGDGTVLITGGTGGLGGRLAAHLVARHGVRDLLLVSRRGPAAEGAWELAAGLEAAGARVRVAACDVGDRAALTALLASVPADRPLTGVVHTAGVLKDGVAAQLDGDRLAAVLRPKADAAWLLHELTADLPLAAFVLYSSVAGVLGTAGQAGYAAANGFLDALAAHRRAAGLPATSVAWGLWSDEAGMATALTAVDQARLARIGTLPLDQEHGLALFDAALAADPADGRTVAARWDLAGLRSRAASGAAAVPPLLRGLVPAPRPARARTAKAASITAQTATPAAGGIAERLAGLDPDAAHAVLVDLVRDRAAVVLGHDRADRIETDRPFTELGFDSLAAVELQEGLGRLTGIPLPATLTFDHPTVDDVAARLAVDLAPAVPAAAVPDTGRPWDALDSALSALLDGADRETPADLTRTEELLHAALRRLHESGRTTGSDRPQSAALPDGGLETVSDEDLFDFIDNQL</sequence>
<feature type="region of interest" description="Disordered" evidence="9">
    <location>
        <begin position="2935"/>
        <end position="2956"/>
    </location>
</feature>
<dbReference type="FunFam" id="3.40.47.10:FF:000019">
    <property type="entry name" value="Polyketide synthase type I"/>
    <property type="match status" value="1"/>
</dbReference>
<dbReference type="EMBL" id="FONG01000006">
    <property type="protein sequence ID" value="SFE89461.1"/>
    <property type="molecule type" value="Genomic_DNA"/>
</dbReference>
<dbReference type="SUPFAM" id="SSF52151">
    <property type="entry name" value="FabD/lysophospholipase-like"/>
    <property type="match status" value="2"/>
</dbReference>
<feature type="domain" description="Carrier" evidence="10">
    <location>
        <begin position="2806"/>
        <end position="2881"/>
    </location>
</feature>
<dbReference type="InterPro" id="IPR049551">
    <property type="entry name" value="PKS_DH_C"/>
</dbReference>
<evidence type="ECO:0000259" key="12">
    <source>
        <dbReference type="PROSITE" id="PS52019"/>
    </source>
</evidence>
<dbReference type="InterPro" id="IPR018201">
    <property type="entry name" value="Ketoacyl_synth_AS"/>
</dbReference>
<dbReference type="STRING" id="380248.SAMN05216251_10696"/>
<keyword evidence="3" id="KW-0597">Phosphoprotein</keyword>
<dbReference type="InterPro" id="IPR049900">
    <property type="entry name" value="PKS_mFAS_DH"/>
</dbReference>
<keyword evidence="5" id="KW-0045">Antibiotic biosynthesis</keyword>
<feature type="region of interest" description="Disordered" evidence="9">
    <location>
        <begin position="2280"/>
        <end position="2352"/>
    </location>
</feature>
<feature type="domain" description="Ketosynthase family 3 (KS3)" evidence="11">
    <location>
        <begin position="11"/>
        <end position="429"/>
    </location>
</feature>
<dbReference type="GO" id="GO:0005737">
    <property type="term" value="C:cytoplasm"/>
    <property type="evidence" value="ECO:0007669"/>
    <property type="project" value="TreeGrafter"/>
</dbReference>
<keyword evidence="6" id="KW-0511">Multifunctional enzyme</keyword>